<feature type="signal peptide" evidence="3">
    <location>
        <begin position="1"/>
        <end position="20"/>
    </location>
</feature>
<name>A0A5C7FXS8_9BACT</name>
<evidence type="ECO:0000313" key="5">
    <source>
        <dbReference type="EMBL" id="TXF89798.1"/>
    </source>
</evidence>
<dbReference type="CDD" id="cd14659">
    <property type="entry name" value="Imelysin-like_IPPA"/>
    <property type="match status" value="1"/>
</dbReference>
<dbReference type="AlphaFoldDB" id="A0A5C7FXS8"/>
<dbReference type="Proteomes" id="UP000321907">
    <property type="component" value="Unassembled WGS sequence"/>
</dbReference>
<proteinExistence type="predicted"/>
<sequence length="359" mass="38822">MQRLLLLPIAILFLTIAACDSNNGGTDDDGPMLPSFDRQAMLTGWANDVIVPAYDEAGATTEQLTTSAFDFAAAPTAEAFDALRADYQAAYLAWQSVSPLLMGRAEEINLRFRANTYPTDTELIEQNIAADDYNLDLPSQTVAQGFPALDYLLYANSGLLLETGPAASARREYVAALTSTLRDLIANAASEWTDAYVASYGQNDGNSATASVDRTVNDYIFHYEKFLRAGKVGIPAGVFSDMPLADRAEALYSGNSKTLFLASLSASETFFNDNGLADYLDALNVTRDGELLSAKIADQFLAIRSASASVSESFSDQVESDNVAMLTLYDEMQRLVVLLKVDMLQALSINVDYVDADGD</sequence>
<gene>
    <name evidence="5" type="ORF">FUA23_08925</name>
</gene>
<dbReference type="InterPro" id="IPR038352">
    <property type="entry name" value="Imelysin_sf"/>
</dbReference>
<evidence type="ECO:0000256" key="3">
    <source>
        <dbReference type="SAM" id="SignalP"/>
    </source>
</evidence>
<dbReference type="GO" id="GO:0030313">
    <property type="term" value="C:cell envelope"/>
    <property type="evidence" value="ECO:0007669"/>
    <property type="project" value="UniProtKB-SubCell"/>
</dbReference>
<feature type="domain" description="Imelysin-like" evidence="4">
    <location>
        <begin position="50"/>
        <end position="326"/>
    </location>
</feature>
<feature type="chain" id="PRO_5023018518" evidence="3">
    <location>
        <begin position="21"/>
        <end position="359"/>
    </location>
</feature>
<evidence type="ECO:0000256" key="1">
    <source>
        <dbReference type="ARBA" id="ARBA00004196"/>
    </source>
</evidence>
<organism evidence="5 6">
    <name type="scientific">Neolewinella aurantiaca</name>
    <dbReference type="NCBI Taxonomy" id="2602767"/>
    <lineage>
        <taxon>Bacteria</taxon>
        <taxon>Pseudomonadati</taxon>
        <taxon>Bacteroidota</taxon>
        <taxon>Saprospiria</taxon>
        <taxon>Saprospirales</taxon>
        <taxon>Lewinellaceae</taxon>
        <taxon>Neolewinella</taxon>
    </lineage>
</organism>
<dbReference type="PROSITE" id="PS51257">
    <property type="entry name" value="PROKAR_LIPOPROTEIN"/>
    <property type="match status" value="1"/>
</dbReference>
<keyword evidence="2 3" id="KW-0732">Signal</keyword>
<protein>
    <submittedName>
        <fullName evidence="5">Imelysin family protein</fullName>
    </submittedName>
</protein>
<dbReference type="EMBL" id="VOXD01000011">
    <property type="protein sequence ID" value="TXF89798.1"/>
    <property type="molecule type" value="Genomic_DNA"/>
</dbReference>
<evidence type="ECO:0000259" key="4">
    <source>
        <dbReference type="Pfam" id="PF09375"/>
    </source>
</evidence>
<dbReference type="InterPro" id="IPR018976">
    <property type="entry name" value="Imelysin-like"/>
</dbReference>
<dbReference type="Gene3D" id="1.20.1420.20">
    <property type="entry name" value="M75 peptidase, HXXE motif"/>
    <property type="match status" value="1"/>
</dbReference>
<dbReference type="RefSeq" id="WP_147930391.1">
    <property type="nucleotide sequence ID" value="NZ_VOXD01000011.1"/>
</dbReference>
<reference evidence="5 6" key="1">
    <citation type="submission" date="2019-08" db="EMBL/GenBank/DDBJ databases">
        <title>Lewinella sp. strain SSH13 Genome sequencing and assembly.</title>
        <authorList>
            <person name="Kim I."/>
        </authorList>
    </citation>
    <scope>NUCLEOTIDE SEQUENCE [LARGE SCALE GENOMIC DNA]</scope>
    <source>
        <strain evidence="5 6">SSH13</strain>
    </source>
</reference>
<evidence type="ECO:0000256" key="2">
    <source>
        <dbReference type="ARBA" id="ARBA00022729"/>
    </source>
</evidence>
<accession>A0A5C7FXS8</accession>
<dbReference type="OrthoDB" id="650514at2"/>
<dbReference type="InterPro" id="IPR034984">
    <property type="entry name" value="Imelysin-like_IPPA"/>
</dbReference>
<comment type="subcellular location">
    <subcellularLocation>
        <location evidence="1">Cell envelope</location>
    </subcellularLocation>
</comment>
<dbReference type="Pfam" id="PF09375">
    <property type="entry name" value="Peptidase_M75"/>
    <property type="match status" value="1"/>
</dbReference>
<comment type="caution">
    <text evidence="5">The sequence shown here is derived from an EMBL/GenBank/DDBJ whole genome shotgun (WGS) entry which is preliminary data.</text>
</comment>
<keyword evidence="6" id="KW-1185">Reference proteome</keyword>
<evidence type="ECO:0000313" key="6">
    <source>
        <dbReference type="Proteomes" id="UP000321907"/>
    </source>
</evidence>